<organism evidence="1 2">
    <name type="scientific">Nephila pilipes</name>
    <name type="common">Giant wood spider</name>
    <name type="synonym">Nephila maculata</name>
    <dbReference type="NCBI Taxonomy" id="299642"/>
    <lineage>
        <taxon>Eukaryota</taxon>
        <taxon>Metazoa</taxon>
        <taxon>Ecdysozoa</taxon>
        <taxon>Arthropoda</taxon>
        <taxon>Chelicerata</taxon>
        <taxon>Arachnida</taxon>
        <taxon>Araneae</taxon>
        <taxon>Araneomorphae</taxon>
        <taxon>Entelegynae</taxon>
        <taxon>Araneoidea</taxon>
        <taxon>Nephilidae</taxon>
        <taxon>Nephila</taxon>
    </lineage>
</organism>
<accession>A0A8X6TI98</accession>
<protein>
    <submittedName>
        <fullName evidence="1">Uncharacterized protein</fullName>
    </submittedName>
</protein>
<comment type="caution">
    <text evidence="1">The sequence shown here is derived from an EMBL/GenBank/DDBJ whole genome shotgun (WGS) entry which is preliminary data.</text>
</comment>
<evidence type="ECO:0000313" key="1">
    <source>
        <dbReference type="EMBL" id="GFT17485.1"/>
    </source>
</evidence>
<keyword evidence="2" id="KW-1185">Reference proteome</keyword>
<dbReference type="AlphaFoldDB" id="A0A8X6TI98"/>
<proteinExistence type="predicted"/>
<dbReference type="Proteomes" id="UP000887013">
    <property type="component" value="Unassembled WGS sequence"/>
</dbReference>
<gene>
    <name evidence="1" type="ORF">NPIL_158841</name>
</gene>
<evidence type="ECO:0000313" key="2">
    <source>
        <dbReference type="Proteomes" id="UP000887013"/>
    </source>
</evidence>
<reference evidence="1" key="1">
    <citation type="submission" date="2020-08" db="EMBL/GenBank/DDBJ databases">
        <title>Multicomponent nature underlies the extraordinary mechanical properties of spider dragline silk.</title>
        <authorList>
            <person name="Kono N."/>
            <person name="Nakamura H."/>
            <person name="Mori M."/>
            <person name="Yoshida Y."/>
            <person name="Ohtoshi R."/>
            <person name="Malay A.D."/>
            <person name="Moran D.A.P."/>
            <person name="Tomita M."/>
            <person name="Numata K."/>
            <person name="Arakawa K."/>
        </authorList>
    </citation>
    <scope>NUCLEOTIDE SEQUENCE</scope>
</reference>
<sequence length="83" mass="9597">MVDRASTLIPLVRRSAGLPEQWNHEFGSSLVDVISITFLHHHRRDKCQAFQLQMDTAHCIYRYDALSLRRVRKDSSSLKTSQA</sequence>
<name>A0A8X6TI98_NEPPI</name>
<dbReference type="EMBL" id="BMAW01105012">
    <property type="protein sequence ID" value="GFT17485.1"/>
    <property type="molecule type" value="Genomic_DNA"/>
</dbReference>